<dbReference type="InterPro" id="IPR020271">
    <property type="entry name" value="Uncharacterised_MJ1172"/>
</dbReference>
<dbReference type="Pfam" id="PF10884">
    <property type="entry name" value="DUF2683"/>
    <property type="match status" value="1"/>
</dbReference>
<accession>A0A9X1XVE8</accession>
<dbReference type="RefSeq" id="WP_248427332.1">
    <property type="nucleotide sequence ID" value="NZ_JALNUB010000001.1"/>
</dbReference>
<evidence type="ECO:0000313" key="2">
    <source>
        <dbReference type="Proteomes" id="UP001139260"/>
    </source>
</evidence>
<gene>
    <name evidence="1" type="ORF">MW871_01595</name>
</gene>
<reference evidence="1" key="1">
    <citation type="submission" date="2022-04" db="EMBL/GenBank/DDBJ databases">
        <title>Flavobacterium pygoscelis sp. nov. isolated from Chinstrap chick (Pygoscelis antarcticus).</title>
        <authorList>
            <person name="Irgang R."/>
            <person name="Poblete-Morales M."/>
            <person name="Avendano-Herrera R."/>
        </authorList>
    </citation>
    <scope>NUCLEOTIDE SEQUENCE</scope>
    <source>
        <strain evidence="1">I-SCBP12n</strain>
    </source>
</reference>
<dbReference type="EMBL" id="JALNUB010000001">
    <property type="protein sequence ID" value="MCK8140577.1"/>
    <property type="molecule type" value="Genomic_DNA"/>
</dbReference>
<dbReference type="Proteomes" id="UP001139260">
    <property type="component" value="Unassembled WGS sequence"/>
</dbReference>
<protein>
    <submittedName>
        <fullName evidence="1">Uncharacterized protein</fullName>
    </submittedName>
</protein>
<evidence type="ECO:0000313" key="1">
    <source>
        <dbReference type="EMBL" id="MCK8140577.1"/>
    </source>
</evidence>
<sequence length="68" mass="7975">MDIVLKNVKKKDFPVLKSLAKSLGFEIIEKIEKPYNPEFVKEILEAREELKQGKGIKMSLEEIDKLWK</sequence>
<name>A0A9X1XVE8_9FLAO</name>
<comment type="caution">
    <text evidence="1">The sequence shown here is derived from an EMBL/GenBank/DDBJ whole genome shotgun (WGS) entry which is preliminary data.</text>
</comment>
<organism evidence="1 2">
    <name type="scientific">Flavobacterium pygoscelis</name>
    <dbReference type="NCBI Taxonomy" id="2893176"/>
    <lineage>
        <taxon>Bacteria</taxon>
        <taxon>Pseudomonadati</taxon>
        <taxon>Bacteroidota</taxon>
        <taxon>Flavobacteriia</taxon>
        <taxon>Flavobacteriales</taxon>
        <taxon>Flavobacteriaceae</taxon>
        <taxon>Flavobacterium</taxon>
    </lineage>
</organism>
<proteinExistence type="predicted"/>
<keyword evidence="2" id="KW-1185">Reference proteome</keyword>
<dbReference type="AlphaFoldDB" id="A0A9X1XVE8"/>